<keyword evidence="2" id="KW-0732">Signal</keyword>
<dbReference type="AlphaFoldDB" id="A0AAV7VI05"/>
<keyword evidence="4" id="KW-1185">Reference proteome</keyword>
<evidence type="ECO:0000256" key="2">
    <source>
        <dbReference type="SAM" id="SignalP"/>
    </source>
</evidence>
<keyword evidence="1" id="KW-0472">Membrane</keyword>
<accession>A0AAV7VI05</accession>
<feature type="transmembrane region" description="Helical" evidence="1">
    <location>
        <begin position="53"/>
        <end position="84"/>
    </location>
</feature>
<comment type="caution">
    <text evidence="3">The sequence shown here is derived from an EMBL/GenBank/DDBJ whole genome shotgun (WGS) entry which is preliminary data.</text>
</comment>
<keyword evidence="1" id="KW-0812">Transmembrane</keyword>
<evidence type="ECO:0008006" key="5">
    <source>
        <dbReference type="Google" id="ProtNLM"/>
    </source>
</evidence>
<reference evidence="3" key="1">
    <citation type="journal article" date="2022" name="bioRxiv">
        <title>Sequencing and chromosome-scale assembly of the giantPleurodeles waltlgenome.</title>
        <authorList>
            <person name="Brown T."/>
            <person name="Elewa A."/>
            <person name="Iarovenko S."/>
            <person name="Subramanian E."/>
            <person name="Araus A.J."/>
            <person name="Petzold A."/>
            <person name="Susuki M."/>
            <person name="Suzuki K.-i.T."/>
            <person name="Hayashi T."/>
            <person name="Toyoda A."/>
            <person name="Oliveira C."/>
            <person name="Osipova E."/>
            <person name="Leigh N.D."/>
            <person name="Simon A."/>
            <person name="Yun M.H."/>
        </authorList>
    </citation>
    <scope>NUCLEOTIDE SEQUENCE</scope>
    <source>
        <strain evidence="3">20211129_DDA</strain>
        <tissue evidence="3">Liver</tissue>
    </source>
</reference>
<gene>
    <name evidence="3" type="ORF">NDU88_005072</name>
</gene>
<evidence type="ECO:0000256" key="1">
    <source>
        <dbReference type="SAM" id="Phobius"/>
    </source>
</evidence>
<evidence type="ECO:0000313" key="4">
    <source>
        <dbReference type="Proteomes" id="UP001066276"/>
    </source>
</evidence>
<dbReference type="EMBL" id="JANPWB010000003">
    <property type="protein sequence ID" value="KAJ1201259.1"/>
    <property type="molecule type" value="Genomic_DNA"/>
</dbReference>
<feature type="chain" id="PRO_5043911078" description="Secreted peptide" evidence="2">
    <location>
        <begin position="24"/>
        <end position="85"/>
    </location>
</feature>
<dbReference type="PROSITE" id="PS51257">
    <property type="entry name" value="PROKAR_LIPOPROTEIN"/>
    <property type="match status" value="1"/>
</dbReference>
<dbReference type="Proteomes" id="UP001066276">
    <property type="component" value="Chromosome 2_1"/>
</dbReference>
<feature type="signal peptide" evidence="2">
    <location>
        <begin position="1"/>
        <end position="23"/>
    </location>
</feature>
<sequence length="85" mass="8960">MFYTSRLWLHVTILFHPLAAVASCDANVQLIAAILDGPGLPGPSPSDPGSLDLVLLVIVVRVILVLTVLDLLVVPQVVALLALVL</sequence>
<evidence type="ECO:0000313" key="3">
    <source>
        <dbReference type="EMBL" id="KAJ1201259.1"/>
    </source>
</evidence>
<organism evidence="3 4">
    <name type="scientific">Pleurodeles waltl</name>
    <name type="common">Iberian ribbed newt</name>
    <dbReference type="NCBI Taxonomy" id="8319"/>
    <lineage>
        <taxon>Eukaryota</taxon>
        <taxon>Metazoa</taxon>
        <taxon>Chordata</taxon>
        <taxon>Craniata</taxon>
        <taxon>Vertebrata</taxon>
        <taxon>Euteleostomi</taxon>
        <taxon>Amphibia</taxon>
        <taxon>Batrachia</taxon>
        <taxon>Caudata</taxon>
        <taxon>Salamandroidea</taxon>
        <taxon>Salamandridae</taxon>
        <taxon>Pleurodelinae</taxon>
        <taxon>Pleurodeles</taxon>
    </lineage>
</organism>
<keyword evidence="1" id="KW-1133">Transmembrane helix</keyword>
<proteinExistence type="predicted"/>
<name>A0AAV7VI05_PLEWA</name>
<protein>
    <recommendedName>
        <fullName evidence="5">Secreted peptide</fullName>
    </recommendedName>
</protein>